<organism evidence="1 2">
    <name type="scientific">Acaryochloris marina (strain MBIC 11017)</name>
    <dbReference type="NCBI Taxonomy" id="329726"/>
    <lineage>
        <taxon>Bacteria</taxon>
        <taxon>Bacillati</taxon>
        <taxon>Cyanobacteriota</taxon>
        <taxon>Cyanophyceae</taxon>
        <taxon>Acaryochloridales</taxon>
        <taxon>Acaryochloridaceae</taxon>
        <taxon>Acaryochloris</taxon>
    </lineage>
</organism>
<dbReference type="KEGG" id="amr:AM1_4558"/>
<dbReference type="Proteomes" id="UP000000268">
    <property type="component" value="Chromosome"/>
</dbReference>
<dbReference type="AlphaFoldDB" id="B0BZ89"/>
<name>B0BZ89_ACAM1</name>
<keyword evidence="2" id="KW-1185">Reference proteome</keyword>
<evidence type="ECO:0000313" key="1">
    <source>
        <dbReference type="EMBL" id="ABW29533.1"/>
    </source>
</evidence>
<evidence type="ECO:0008006" key="3">
    <source>
        <dbReference type="Google" id="ProtNLM"/>
    </source>
</evidence>
<proteinExistence type="predicted"/>
<dbReference type="HOGENOM" id="CLU_207600_1_0_3"/>
<accession>B0BZ89</accession>
<protein>
    <recommendedName>
        <fullName evidence="3">Isochorismate synthase</fullName>
    </recommendedName>
</protein>
<sequence length="49" mass="5556">MKLMNLFAQGIKYLSEAVGRIFAPSDDHYPATGVVPFFGDPYYQSVWID</sequence>
<reference evidence="1 2" key="1">
    <citation type="journal article" date="2008" name="Proc. Natl. Acad. Sci. U.S.A.">
        <title>Niche adaptation and genome expansion in the chlorophyll d-producing cyanobacterium Acaryochloris marina.</title>
        <authorList>
            <person name="Swingley W.D."/>
            <person name="Chen M."/>
            <person name="Cheung P.C."/>
            <person name="Conrad A.L."/>
            <person name="Dejesa L.C."/>
            <person name="Hao J."/>
            <person name="Honchak B.M."/>
            <person name="Karbach L.E."/>
            <person name="Kurdoglu A."/>
            <person name="Lahiri S."/>
            <person name="Mastrian S.D."/>
            <person name="Miyashita H."/>
            <person name="Page L."/>
            <person name="Ramakrishna P."/>
            <person name="Satoh S."/>
            <person name="Sattley W.M."/>
            <person name="Shimada Y."/>
            <person name="Taylor H.L."/>
            <person name="Tomo T."/>
            <person name="Tsuchiya T."/>
            <person name="Wang Z.T."/>
            <person name="Raymond J."/>
            <person name="Mimuro M."/>
            <person name="Blankenship R.E."/>
            <person name="Touchman J.W."/>
        </authorList>
    </citation>
    <scope>NUCLEOTIDE SEQUENCE [LARGE SCALE GENOMIC DNA]</scope>
    <source>
        <strain evidence="2">MBIC 11017</strain>
    </source>
</reference>
<dbReference type="EMBL" id="CP000828">
    <property type="protein sequence ID" value="ABW29533.1"/>
    <property type="molecule type" value="Genomic_DNA"/>
</dbReference>
<dbReference type="RefSeq" id="WP_012164843.1">
    <property type="nucleotide sequence ID" value="NC_009925.1"/>
</dbReference>
<gene>
    <name evidence="1" type="ordered locus">AM1_4558</name>
</gene>
<evidence type="ECO:0000313" key="2">
    <source>
        <dbReference type="Proteomes" id="UP000000268"/>
    </source>
</evidence>